<evidence type="ECO:0000256" key="5">
    <source>
        <dbReference type="ARBA" id="ARBA00022843"/>
    </source>
</evidence>
<protein>
    <recommendedName>
        <fullName evidence="6">Cullin-5</fullName>
    </recommendedName>
</protein>
<dbReference type="PANTHER" id="PTHR11932">
    <property type="entry name" value="CULLIN"/>
    <property type="match status" value="1"/>
</dbReference>
<dbReference type="SMART" id="SM00182">
    <property type="entry name" value="CULLIN"/>
    <property type="match status" value="1"/>
</dbReference>
<dbReference type="PROSITE" id="PS50069">
    <property type="entry name" value="CULLIN_2"/>
    <property type="match status" value="1"/>
</dbReference>
<dbReference type="InterPro" id="IPR059120">
    <property type="entry name" value="Cullin-like_AB"/>
</dbReference>
<evidence type="ECO:0000256" key="8">
    <source>
        <dbReference type="RuleBase" id="RU003829"/>
    </source>
</evidence>
<dbReference type="Pfam" id="PF26557">
    <property type="entry name" value="Cullin_AB"/>
    <property type="match status" value="1"/>
</dbReference>
<organism evidence="10 11">
    <name type="scientific">Geodia barretti</name>
    <name type="common">Barrett's horny sponge</name>
    <dbReference type="NCBI Taxonomy" id="519541"/>
    <lineage>
        <taxon>Eukaryota</taxon>
        <taxon>Metazoa</taxon>
        <taxon>Porifera</taxon>
        <taxon>Demospongiae</taxon>
        <taxon>Heteroscleromorpha</taxon>
        <taxon>Tetractinellida</taxon>
        <taxon>Astrophorina</taxon>
        <taxon>Geodiidae</taxon>
        <taxon>Geodia</taxon>
    </lineage>
</organism>
<dbReference type="Gene3D" id="3.30.230.130">
    <property type="entry name" value="Cullin, Chain C, Domain 2"/>
    <property type="match status" value="1"/>
</dbReference>
<reference evidence="10" key="1">
    <citation type="submission" date="2023-03" db="EMBL/GenBank/DDBJ databases">
        <authorList>
            <person name="Steffen K."/>
            <person name="Cardenas P."/>
        </authorList>
    </citation>
    <scope>NUCLEOTIDE SEQUENCE</scope>
</reference>
<evidence type="ECO:0000256" key="6">
    <source>
        <dbReference type="ARBA" id="ARBA00040451"/>
    </source>
</evidence>
<evidence type="ECO:0000313" key="11">
    <source>
        <dbReference type="Proteomes" id="UP001174909"/>
    </source>
</evidence>
<dbReference type="Gene3D" id="1.20.1310.10">
    <property type="entry name" value="Cullin Repeats"/>
    <property type="match status" value="3"/>
</dbReference>
<evidence type="ECO:0000256" key="3">
    <source>
        <dbReference type="ARBA" id="ARBA00022499"/>
    </source>
</evidence>
<evidence type="ECO:0000256" key="4">
    <source>
        <dbReference type="ARBA" id="ARBA00022786"/>
    </source>
</evidence>
<proteinExistence type="inferred from homology"/>
<comment type="pathway">
    <text evidence="1">Protein modification; protein ubiquitination.</text>
</comment>
<dbReference type="GO" id="GO:0006511">
    <property type="term" value="P:ubiquitin-dependent protein catabolic process"/>
    <property type="evidence" value="ECO:0007669"/>
    <property type="project" value="InterPro"/>
</dbReference>
<dbReference type="FunFam" id="1.20.1310.10:FF:000012">
    <property type="entry name" value="Cullin 2"/>
    <property type="match status" value="1"/>
</dbReference>
<evidence type="ECO:0000259" key="9">
    <source>
        <dbReference type="PROSITE" id="PS50069"/>
    </source>
</evidence>
<evidence type="ECO:0000256" key="7">
    <source>
        <dbReference type="PROSITE-ProRule" id="PRU00330"/>
    </source>
</evidence>
<dbReference type="GO" id="GO:0031461">
    <property type="term" value="C:cullin-RING ubiquitin ligase complex"/>
    <property type="evidence" value="ECO:0007669"/>
    <property type="project" value="UniProtKB-ARBA"/>
</dbReference>
<evidence type="ECO:0000256" key="2">
    <source>
        <dbReference type="ARBA" id="ARBA00006019"/>
    </source>
</evidence>
<dbReference type="InterPro" id="IPR016159">
    <property type="entry name" value="Cullin_repeat-like_dom_sf"/>
</dbReference>
<dbReference type="EMBL" id="CASHTH010002465">
    <property type="protein sequence ID" value="CAI8030239.1"/>
    <property type="molecule type" value="Genomic_DNA"/>
</dbReference>
<dbReference type="InterPro" id="IPR045093">
    <property type="entry name" value="Cullin"/>
</dbReference>
<keyword evidence="3" id="KW-1017">Isopeptide bond</keyword>
<gene>
    <name evidence="10" type="ORF">GBAR_LOCUS17152</name>
</gene>
<name>A0AA35SII2_GEOBA</name>
<sequence>MCLCVWKEDVLEKLTSSLMKAVLQEIHRDRDGESGDLGMVRDTVFSLIEVEEYAKTTSLRYYQTVFEAPFLAETKEYYLHTASKLVSEMEVSEYMQEVVETMKTARRRGQRFLHPTSITKFTRECEARLVEDYQNSYLYSQLQPMVQEERRQDLKNIFHLLNGIPRALDPLLDKFEERIKSQGLAAVRPWNTDKDKATSGNVVEFMGAVMGVHSHYHQLISDLFSSHKLFFSALDRGCRVFVNAQENHTHQPRAPILLARYCDQLLRKSSKGVGEQEVEDRLEEVITVFRYLDDKDVFQRFYSRMLARRLMQSLSVSMEMEEGMIQRLKHACGFEYVARLQRMVVDMKLSEDCMASFQEHLSISSSSLPLAFTTLVLQSAAWPFSKPTGNFNVPPQMLSVIEKFERFYETKYTGRKLSWLYHMSLGDLRLNYLKKQYTVSATTHQMAYCWLSTPLNNTPSAPCYSTLDWTTKR</sequence>
<feature type="domain" description="Cullin family profile" evidence="9">
    <location>
        <begin position="253"/>
        <end position="447"/>
    </location>
</feature>
<dbReference type="SUPFAM" id="SSF74788">
    <property type="entry name" value="Cullin repeat-like"/>
    <property type="match status" value="1"/>
</dbReference>
<dbReference type="GO" id="GO:0031625">
    <property type="term" value="F:ubiquitin protein ligase binding"/>
    <property type="evidence" value="ECO:0007669"/>
    <property type="project" value="InterPro"/>
</dbReference>
<dbReference type="Proteomes" id="UP001174909">
    <property type="component" value="Unassembled WGS sequence"/>
</dbReference>
<dbReference type="Pfam" id="PF00888">
    <property type="entry name" value="Cullin"/>
    <property type="match status" value="1"/>
</dbReference>
<comment type="caution">
    <text evidence="10">The sequence shown here is derived from an EMBL/GenBank/DDBJ whole genome shotgun (WGS) entry which is preliminary data.</text>
</comment>
<dbReference type="InterPro" id="IPR036317">
    <property type="entry name" value="Cullin_homology_sf"/>
</dbReference>
<evidence type="ECO:0000256" key="1">
    <source>
        <dbReference type="ARBA" id="ARBA00004906"/>
    </source>
</evidence>
<comment type="similarity">
    <text evidence="2 7 8">Belongs to the cullin family.</text>
</comment>
<dbReference type="InterPro" id="IPR016158">
    <property type="entry name" value="Cullin_homology"/>
</dbReference>
<dbReference type="InterPro" id="IPR001373">
    <property type="entry name" value="Cullin_N"/>
</dbReference>
<accession>A0AA35SII2</accession>
<keyword evidence="5" id="KW-0832">Ubl conjugation</keyword>
<dbReference type="FunFam" id="1.20.1310.10:FF:000014">
    <property type="entry name" value="Cullin 5"/>
    <property type="match status" value="1"/>
</dbReference>
<keyword evidence="11" id="KW-1185">Reference proteome</keyword>
<dbReference type="SUPFAM" id="SSF75632">
    <property type="entry name" value="Cullin homology domain"/>
    <property type="match status" value="1"/>
</dbReference>
<keyword evidence="4" id="KW-0833">Ubl conjugation pathway</keyword>
<evidence type="ECO:0000313" key="10">
    <source>
        <dbReference type="EMBL" id="CAI8030239.1"/>
    </source>
</evidence>
<dbReference type="AlphaFoldDB" id="A0AA35SII2"/>